<dbReference type="GO" id="GO:0015074">
    <property type="term" value="P:DNA integration"/>
    <property type="evidence" value="ECO:0007669"/>
    <property type="project" value="UniProtKB-KW"/>
</dbReference>
<dbReference type="InterPro" id="IPR013103">
    <property type="entry name" value="RVT_2"/>
</dbReference>
<keyword evidence="9" id="KW-0808">Transferase</keyword>
<evidence type="ECO:0000256" key="11">
    <source>
        <dbReference type="ARBA" id="ARBA00023172"/>
    </source>
</evidence>
<keyword evidence="2" id="KW-0540">Nuclease</keyword>
<keyword evidence="15" id="KW-0418">Kinase</keyword>
<name>A0A0B1PBF3_UNCNE</name>
<dbReference type="Proteomes" id="UP000030854">
    <property type="component" value="Unassembled WGS sequence"/>
</dbReference>
<dbReference type="EMBL" id="JNVN01001117">
    <property type="protein sequence ID" value="KHJ33989.1"/>
    <property type="molecule type" value="Genomic_DNA"/>
</dbReference>
<keyword evidence="4" id="KW-0255">Endonuclease</keyword>
<feature type="domain" description="Reverse transcriptase Ty1/copia-type" evidence="13">
    <location>
        <begin position="199"/>
        <end position="318"/>
    </location>
</feature>
<evidence type="ECO:0000256" key="8">
    <source>
        <dbReference type="ARBA" id="ARBA00022918"/>
    </source>
</evidence>
<dbReference type="STRING" id="52586.A0A0B1PBF3"/>
<dbReference type="GO" id="GO:0004519">
    <property type="term" value="F:endonuclease activity"/>
    <property type="evidence" value="ECO:0007669"/>
    <property type="project" value="UniProtKB-KW"/>
</dbReference>
<dbReference type="GO" id="GO:0003677">
    <property type="term" value="F:DNA binding"/>
    <property type="evidence" value="ECO:0007669"/>
    <property type="project" value="UniProtKB-KW"/>
</dbReference>
<keyword evidence="9" id="KW-0239">DNA-directed DNA polymerase</keyword>
<evidence type="ECO:0000256" key="2">
    <source>
        <dbReference type="ARBA" id="ARBA00022722"/>
    </source>
</evidence>
<keyword evidence="16" id="KW-1185">Reference proteome</keyword>
<dbReference type="PANTHER" id="PTHR42648">
    <property type="entry name" value="TRANSPOSASE, PUTATIVE-RELATED"/>
    <property type="match status" value="1"/>
</dbReference>
<keyword evidence="5" id="KW-0378">Hydrolase</keyword>
<evidence type="ECO:0000256" key="9">
    <source>
        <dbReference type="ARBA" id="ARBA00022932"/>
    </source>
</evidence>
<dbReference type="InterPro" id="IPR036397">
    <property type="entry name" value="RNaseH_sf"/>
</dbReference>
<dbReference type="Pfam" id="PF07727">
    <property type="entry name" value="RVT_2"/>
    <property type="match status" value="1"/>
</dbReference>
<proteinExistence type="predicted"/>
<dbReference type="GO" id="GO:0006310">
    <property type="term" value="P:DNA recombination"/>
    <property type="evidence" value="ECO:0007669"/>
    <property type="project" value="UniProtKB-KW"/>
</dbReference>
<evidence type="ECO:0000256" key="6">
    <source>
        <dbReference type="ARBA" id="ARBA00022842"/>
    </source>
</evidence>
<evidence type="ECO:0000259" key="14">
    <source>
        <dbReference type="Pfam" id="PF25597"/>
    </source>
</evidence>
<evidence type="ECO:0000256" key="4">
    <source>
        <dbReference type="ARBA" id="ARBA00022759"/>
    </source>
</evidence>
<dbReference type="GO" id="GO:0016787">
    <property type="term" value="F:hydrolase activity"/>
    <property type="evidence" value="ECO:0007669"/>
    <property type="project" value="UniProtKB-KW"/>
</dbReference>
<keyword evidence="6" id="KW-0460">Magnesium</keyword>
<dbReference type="AlphaFoldDB" id="A0A0B1PBF3"/>
<dbReference type="Pfam" id="PF25597">
    <property type="entry name" value="SH3_retrovirus"/>
    <property type="match status" value="1"/>
</dbReference>
<evidence type="ECO:0000313" key="16">
    <source>
        <dbReference type="Proteomes" id="UP000030854"/>
    </source>
</evidence>
<evidence type="ECO:0000256" key="10">
    <source>
        <dbReference type="ARBA" id="ARBA00023125"/>
    </source>
</evidence>
<dbReference type="GO" id="GO:0016301">
    <property type="term" value="F:kinase activity"/>
    <property type="evidence" value="ECO:0007669"/>
    <property type="project" value="UniProtKB-KW"/>
</dbReference>
<dbReference type="HOGENOM" id="CLU_872076_0_0_1"/>
<evidence type="ECO:0000259" key="13">
    <source>
        <dbReference type="Pfam" id="PF07727"/>
    </source>
</evidence>
<sequence length="319" mass="36458">MGALRFSNAELQEILLSRGIEWHKSSLHALEQNGIAERNVRTVIEKMRVLHIQSALPLRHWPLILTAAINILNMIPNKVAPKSPYYAEFERLPNILILNSFGCQAFWLEPDQKKLISKAKEGIYVGTEFSGGHIILNPTTGRTVIRRDIRVHDDVFPYRNKILSLKSNNRHVIHMALSRPRAKDWNKAIDIEIENMTRNNVWTLVPRSEAKDKVMTVIWSLKENPDGQLKARWCARGFSEPYANNTYADVLPPTTMRMLFALAASRNLNISHVDITVSFLHAEIDTPLYIEQPHGREKPGNLICKLKKLIDGLKTAPRK</sequence>
<dbReference type="GO" id="GO:0003887">
    <property type="term" value="F:DNA-directed DNA polymerase activity"/>
    <property type="evidence" value="ECO:0007669"/>
    <property type="project" value="UniProtKB-KW"/>
</dbReference>
<evidence type="ECO:0000256" key="3">
    <source>
        <dbReference type="ARBA" id="ARBA00022723"/>
    </source>
</evidence>
<dbReference type="PANTHER" id="PTHR42648:SF11">
    <property type="entry name" value="TRANSPOSON TY4-P GAG-POL POLYPROTEIN"/>
    <property type="match status" value="1"/>
</dbReference>
<comment type="caution">
    <text evidence="15">The sequence shown here is derived from an EMBL/GenBank/DDBJ whole genome shotgun (WGS) entry which is preliminary data.</text>
</comment>
<accession>A0A0B1PBF3</accession>
<dbReference type="SUPFAM" id="SSF53098">
    <property type="entry name" value="Ribonuclease H-like"/>
    <property type="match status" value="1"/>
</dbReference>
<dbReference type="InterPro" id="IPR057670">
    <property type="entry name" value="SH3_retrovirus"/>
</dbReference>
<dbReference type="InterPro" id="IPR039537">
    <property type="entry name" value="Retrotran_Ty1/copia-like"/>
</dbReference>
<evidence type="ECO:0000256" key="5">
    <source>
        <dbReference type="ARBA" id="ARBA00022801"/>
    </source>
</evidence>
<keyword evidence="7" id="KW-0229">DNA integration</keyword>
<evidence type="ECO:0000256" key="1">
    <source>
        <dbReference type="ARBA" id="ARBA00022695"/>
    </source>
</evidence>
<dbReference type="GO" id="GO:0046872">
    <property type="term" value="F:metal ion binding"/>
    <property type="evidence" value="ECO:0007669"/>
    <property type="project" value="UniProtKB-KW"/>
</dbReference>
<keyword evidence="10" id="KW-0238">DNA-binding</keyword>
<keyword evidence="3" id="KW-0479">Metal-binding</keyword>
<dbReference type="GO" id="GO:0003964">
    <property type="term" value="F:RNA-directed DNA polymerase activity"/>
    <property type="evidence" value="ECO:0007669"/>
    <property type="project" value="UniProtKB-KW"/>
</dbReference>
<evidence type="ECO:0000313" key="15">
    <source>
        <dbReference type="EMBL" id="KHJ33989.1"/>
    </source>
</evidence>
<dbReference type="Gene3D" id="3.30.420.10">
    <property type="entry name" value="Ribonuclease H-like superfamily/Ribonuclease H"/>
    <property type="match status" value="1"/>
</dbReference>
<keyword evidence="12" id="KW-0511">Multifunctional enzyme</keyword>
<gene>
    <name evidence="15" type="ORF">EV44_g3915</name>
</gene>
<evidence type="ECO:0000256" key="12">
    <source>
        <dbReference type="ARBA" id="ARBA00023268"/>
    </source>
</evidence>
<keyword evidence="11" id="KW-0233">DNA recombination</keyword>
<dbReference type="InterPro" id="IPR012337">
    <property type="entry name" value="RNaseH-like_sf"/>
</dbReference>
<evidence type="ECO:0000256" key="7">
    <source>
        <dbReference type="ARBA" id="ARBA00022908"/>
    </source>
</evidence>
<keyword evidence="8" id="KW-0695">RNA-directed DNA polymerase</keyword>
<organism evidence="15 16">
    <name type="scientific">Uncinula necator</name>
    <name type="common">Grape powdery mildew</name>
    <dbReference type="NCBI Taxonomy" id="52586"/>
    <lineage>
        <taxon>Eukaryota</taxon>
        <taxon>Fungi</taxon>
        <taxon>Dikarya</taxon>
        <taxon>Ascomycota</taxon>
        <taxon>Pezizomycotina</taxon>
        <taxon>Leotiomycetes</taxon>
        <taxon>Erysiphales</taxon>
        <taxon>Erysiphaceae</taxon>
        <taxon>Erysiphe</taxon>
    </lineage>
</organism>
<keyword evidence="1" id="KW-0548">Nucleotidyltransferase</keyword>
<reference evidence="15 16" key="1">
    <citation type="journal article" date="2014" name="BMC Genomics">
        <title>Adaptive genomic structural variation in the grape powdery mildew pathogen, Erysiphe necator.</title>
        <authorList>
            <person name="Jones L."/>
            <person name="Riaz S."/>
            <person name="Morales-Cruz A."/>
            <person name="Amrine K.C."/>
            <person name="McGuire B."/>
            <person name="Gubler W.D."/>
            <person name="Walker M.A."/>
            <person name="Cantu D."/>
        </authorList>
    </citation>
    <scope>NUCLEOTIDE SEQUENCE [LARGE SCALE GENOMIC DNA]</scope>
    <source>
        <strain evidence="16">c</strain>
    </source>
</reference>
<feature type="domain" description="Retroviral polymerase SH3-like" evidence="14">
    <location>
        <begin position="103"/>
        <end position="161"/>
    </location>
</feature>
<protein>
    <submittedName>
        <fullName evidence="15">Putative serine threonine protein kinase domain protein</fullName>
    </submittedName>
</protein>